<evidence type="ECO:0000256" key="1">
    <source>
        <dbReference type="ARBA" id="ARBA00022801"/>
    </source>
</evidence>
<comment type="caution">
    <text evidence="3">The sequence shown here is derived from an EMBL/GenBank/DDBJ whole genome shotgun (WGS) entry which is preliminary data.</text>
</comment>
<evidence type="ECO:0000313" key="4">
    <source>
        <dbReference type="Proteomes" id="UP000320593"/>
    </source>
</evidence>
<reference evidence="3 4" key="1">
    <citation type="submission" date="2019-07" db="EMBL/GenBank/DDBJ databases">
        <title>Genomic Encyclopedia of Archaeal and Bacterial Type Strains, Phase II (KMG-II): from individual species to whole genera.</title>
        <authorList>
            <person name="Goeker M."/>
        </authorList>
    </citation>
    <scope>NUCLEOTIDE SEQUENCE [LARGE SCALE GENOMIC DNA]</scope>
    <source>
        <strain evidence="3 4">ATCC BAA-252</strain>
    </source>
</reference>
<dbReference type="PANTHER" id="PTHR43674">
    <property type="entry name" value="NITRILASE C965.09-RELATED"/>
    <property type="match status" value="1"/>
</dbReference>
<sequence length="260" mass="27239">MKLAVVQMDACETDPVCRRQQMSEAAHKASGQGARVIVFPELALTGYGAGDQIAANAQGLDGVQVRFLKDLAAATGSALVAGLALRDGETLRNAAIFAAPDGTVAAYHKLHLYGGYEKALFTLGQERPPVIAFEGLNLGLLVCFDVEFPERVRDLALRGADAVLVPTALPQSAGGAFIAGSVLPVRAFENQVFVAYANHCGADARFSYQGRSCIAAPDGSFLAQASTTGAEVAVADIMVTAYDACRAQNPYLDEVRASSQ</sequence>
<dbReference type="InterPro" id="IPR050345">
    <property type="entry name" value="Aliph_Amidase/BUP"/>
</dbReference>
<evidence type="ECO:0000313" key="3">
    <source>
        <dbReference type="EMBL" id="TWI92513.1"/>
    </source>
</evidence>
<dbReference type="InterPro" id="IPR044083">
    <property type="entry name" value="RamA-like"/>
</dbReference>
<dbReference type="InterPro" id="IPR003010">
    <property type="entry name" value="C-N_Hydrolase"/>
</dbReference>
<dbReference type="RefSeq" id="WP_170230455.1">
    <property type="nucleotide sequence ID" value="NZ_SMLY01000068.1"/>
</dbReference>
<dbReference type="Gene3D" id="3.60.110.10">
    <property type="entry name" value="Carbon-nitrogen hydrolase"/>
    <property type="match status" value="1"/>
</dbReference>
<protein>
    <submittedName>
        <fullName evidence="3">Putative amidohydrolase</fullName>
    </submittedName>
</protein>
<proteinExistence type="predicted"/>
<dbReference type="Proteomes" id="UP000320593">
    <property type="component" value="Unassembled WGS sequence"/>
</dbReference>
<name>A0A562TGR6_9HYPH</name>
<dbReference type="CDD" id="cd07576">
    <property type="entry name" value="R-amidase_like"/>
    <property type="match status" value="1"/>
</dbReference>
<evidence type="ECO:0000259" key="2">
    <source>
        <dbReference type="PROSITE" id="PS50263"/>
    </source>
</evidence>
<gene>
    <name evidence="3" type="ORF">JM93_00055</name>
</gene>
<dbReference type="AlphaFoldDB" id="A0A562TGR6"/>
<dbReference type="PROSITE" id="PS50263">
    <property type="entry name" value="CN_HYDROLASE"/>
    <property type="match status" value="1"/>
</dbReference>
<accession>A0A562TGR6</accession>
<dbReference type="EMBL" id="VLLF01000001">
    <property type="protein sequence ID" value="TWI92513.1"/>
    <property type="molecule type" value="Genomic_DNA"/>
</dbReference>
<keyword evidence="4" id="KW-1185">Reference proteome</keyword>
<feature type="domain" description="CN hydrolase" evidence="2">
    <location>
        <begin position="1"/>
        <end position="239"/>
    </location>
</feature>
<dbReference type="InterPro" id="IPR036526">
    <property type="entry name" value="C-N_Hydrolase_sf"/>
</dbReference>
<dbReference type="GO" id="GO:0016811">
    <property type="term" value="F:hydrolase activity, acting on carbon-nitrogen (but not peptide) bonds, in linear amides"/>
    <property type="evidence" value="ECO:0007669"/>
    <property type="project" value="UniProtKB-ARBA"/>
</dbReference>
<dbReference type="PANTHER" id="PTHR43674:SF2">
    <property type="entry name" value="BETA-UREIDOPROPIONASE"/>
    <property type="match status" value="1"/>
</dbReference>
<keyword evidence="1 3" id="KW-0378">Hydrolase</keyword>
<dbReference type="Pfam" id="PF00795">
    <property type="entry name" value="CN_hydrolase"/>
    <property type="match status" value="1"/>
</dbReference>
<dbReference type="SUPFAM" id="SSF56317">
    <property type="entry name" value="Carbon-nitrogen hydrolase"/>
    <property type="match status" value="1"/>
</dbReference>
<organism evidence="3 4">
    <name type="scientific">Roseibium hamelinense</name>
    <dbReference type="NCBI Taxonomy" id="150831"/>
    <lineage>
        <taxon>Bacteria</taxon>
        <taxon>Pseudomonadati</taxon>
        <taxon>Pseudomonadota</taxon>
        <taxon>Alphaproteobacteria</taxon>
        <taxon>Hyphomicrobiales</taxon>
        <taxon>Stappiaceae</taxon>
        <taxon>Roseibium</taxon>
    </lineage>
</organism>